<dbReference type="AlphaFoldDB" id="A0A0G8F5U0"/>
<name>A0A0G8F5U0_BACCE</name>
<evidence type="ECO:0000313" key="1">
    <source>
        <dbReference type="EMBL" id="KLA31062.1"/>
    </source>
</evidence>
<protein>
    <submittedName>
        <fullName evidence="1">Uncharacterized protein</fullName>
    </submittedName>
</protein>
<gene>
    <name evidence="1" type="ORF">B4077_3330</name>
</gene>
<accession>A0A0G8F5U0</accession>
<comment type="caution">
    <text evidence="1">The sequence shown here is derived from an EMBL/GenBank/DDBJ whole genome shotgun (WGS) entry which is preliminary data.</text>
</comment>
<proteinExistence type="predicted"/>
<dbReference type="Proteomes" id="UP000035214">
    <property type="component" value="Unassembled WGS sequence"/>
</dbReference>
<sequence>MNARYIIQGGSKCDEAKDILDAYQKGLHFTSYQVTAFYKQNTVIESFFSIFKHECLYGEKLVFLS</sequence>
<dbReference type="EMBL" id="LCYI01000017">
    <property type="protein sequence ID" value="KLA31062.1"/>
    <property type="molecule type" value="Genomic_DNA"/>
</dbReference>
<reference evidence="1 2" key="1">
    <citation type="submission" date="2015-04" db="EMBL/GenBank/DDBJ databases">
        <title>Draft Genome Sequences of Eight Spore-Forming Food Isolates of Bacillus cereus Genome sequencing.</title>
        <authorList>
            <person name="Krawcyk A.O."/>
            <person name="de Jong A."/>
            <person name="Eijlander R.T."/>
            <person name="Berendsen E.M."/>
            <person name="Holsappel S."/>
            <person name="Wells-Bennik M."/>
            <person name="Kuipers O.P."/>
        </authorList>
    </citation>
    <scope>NUCLEOTIDE SEQUENCE [LARGE SCALE GENOMIC DNA]</scope>
    <source>
        <strain evidence="1 2">B4077</strain>
    </source>
</reference>
<dbReference type="PATRIC" id="fig|1396.428.peg.2709"/>
<evidence type="ECO:0000313" key="2">
    <source>
        <dbReference type="Proteomes" id="UP000035214"/>
    </source>
</evidence>
<organism evidence="1 2">
    <name type="scientific">Bacillus cereus</name>
    <dbReference type="NCBI Taxonomy" id="1396"/>
    <lineage>
        <taxon>Bacteria</taxon>
        <taxon>Bacillati</taxon>
        <taxon>Bacillota</taxon>
        <taxon>Bacilli</taxon>
        <taxon>Bacillales</taxon>
        <taxon>Bacillaceae</taxon>
        <taxon>Bacillus</taxon>
        <taxon>Bacillus cereus group</taxon>
    </lineage>
</organism>